<dbReference type="PROSITE" id="PS50109">
    <property type="entry name" value="HIS_KIN"/>
    <property type="match status" value="1"/>
</dbReference>
<dbReference type="InterPro" id="IPR003661">
    <property type="entry name" value="HisK_dim/P_dom"/>
</dbReference>
<keyword evidence="5 9" id="KW-0418">Kinase</keyword>
<dbReference type="InterPro" id="IPR000014">
    <property type="entry name" value="PAS"/>
</dbReference>
<evidence type="ECO:0000313" key="9">
    <source>
        <dbReference type="EMBL" id="KKO47075.1"/>
    </source>
</evidence>
<dbReference type="OrthoDB" id="9815750at2"/>
<evidence type="ECO:0000256" key="1">
    <source>
        <dbReference type="ARBA" id="ARBA00000085"/>
    </source>
</evidence>
<feature type="domain" description="Histidine kinase" evidence="8">
    <location>
        <begin position="128"/>
        <end position="336"/>
    </location>
</feature>
<dbReference type="Gene3D" id="3.30.450.20">
    <property type="entry name" value="PAS domain"/>
    <property type="match status" value="1"/>
</dbReference>
<reference evidence="9 10" key="1">
    <citation type="submission" date="2015-03" db="EMBL/GenBank/DDBJ databases">
        <title>Draft genome sequences of two protease-producing strains of Arsukibacterium isolated from two cold and alkaline environments.</title>
        <authorList>
            <person name="Lylloff J.E."/>
            <person name="Skov L.B."/>
            <person name="Jepsen M."/>
            <person name="Hallin P.F."/>
            <person name="Sorensen S.J."/>
            <person name="Stougaard P."/>
            <person name="Glaring M.A."/>
        </authorList>
    </citation>
    <scope>NUCLEOTIDE SEQUENCE [LARGE SCALE GENOMIC DNA]</scope>
    <source>
        <strain evidence="9 10">GCM72</strain>
    </source>
</reference>
<comment type="caution">
    <text evidence="9">The sequence shown here is derived from an EMBL/GenBank/DDBJ whole genome shotgun (WGS) entry which is preliminary data.</text>
</comment>
<proteinExistence type="predicted"/>
<dbReference type="PANTHER" id="PTHR45453">
    <property type="entry name" value="PHOSPHATE REGULON SENSOR PROTEIN PHOR"/>
    <property type="match status" value="1"/>
</dbReference>
<dbReference type="PANTHER" id="PTHR45453:SF1">
    <property type="entry name" value="PHOSPHATE REGULON SENSOR PROTEIN PHOR"/>
    <property type="match status" value="1"/>
</dbReference>
<dbReference type="InterPro" id="IPR036097">
    <property type="entry name" value="HisK_dim/P_sf"/>
</dbReference>
<dbReference type="Gene3D" id="3.30.565.10">
    <property type="entry name" value="Histidine kinase-like ATPase, C-terminal domain"/>
    <property type="match status" value="1"/>
</dbReference>
<dbReference type="PRINTS" id="PR00344">
    <property type="entry name" value="BCTRLSENSOR"/>
</dbReference>
<dbReference type="AlphaFoldDB" id="A0A0M2VBV5"/>
<evidence type="ECO:0000256" key="5">
    <source>
        <dbReference type="ARBA" id="ARBA00022777"/>
    </source>
</evidence>
<dbReference type="Gene3D" id="1.10.287.130">
    <property type="match status" value="1"/>
</dbReference>
<name>A0A0M2VBV5_9GAMM</name>
<dbReference type="Pfam" id="PF13188">
    <property type="entry name" value="PAS_8"/>
    <property type="match status" value="1"/>
</dbReference>
<dbReference type="GO" id="GO:0000155">
    <property type="term" value="F:phosphorelay sensor kinase activity"/>
    <property type="evidence" value="ECO:0007669"/>
    <property type="project" value="InterPro"/>
</dbReference>
<gene>
    <name evidence="9" type="ORF">WG68_03640</name>
</gene>
<dbReference type="STRING" id="336831.WG68_03640"/>
<keyword evidence="10" id="KW-1185">Reference proteome</keyword>
<keyword evidence="3" id="KW-0597">Phosphoprotein</keyword>
<evidence type="ECO:0000256" key="7">
    <source>
        <dbReference type="ARBA" id="ARBA00023136"/>
    </source>
</evidence>
<sequence>MVSQAIAGFGTDADNRLQHIINVLPAGVVLLSARGVVSEANPVAITMLGQPLLGQPWLEIINRCFAPRSDDGLEVSLKDGRRLKLEISPLSPEPGQLIVLTDLTQTRQLQSRLAHLQRLSTLGKMMATLAHQIRTPLSSAMLYAENLGSSKLSPVSQQQFQQKLMARLHDLEQQVNDMLLFARSGTAQAVQPFTLQSLLNEVNAGAEALLLQHQAQLTVSTRCANVYLLGNLSSLAGAIHNLIQNSLQAVTSGAHIHLSASQAGDNLTVIVTDNGPGIAEELQPHIFEPFFSRRQHGSGLGLAVVQAVVSSHQGKVQYLARPDCGACFVIEIPIHYVEPANRGSE</sequence>
<dbReference type="SMART" id="SM00091">
    <property type="entry name" value="PAS"/>
    <property type="match status" value="1"/>
</dbReference>
<dbReference type="SUPFAM" id="SSF55874">
    <property type="entry name" value="ATPase domain of HSP90 chaperone/DNA topoisomerase II/histidine kinase"/>
    <property type="match status" value="1"/>
</dbReference>
<comment type="catalytic activity">
    <reaction evidence="1">
        <text>ATP + protein L-histidine = ADP + protein N-phospho-L-histidine.</text>
        <dbReference type="EC" id="2.7.13.3"/>
    </reaction>
</comment>
<dbReference type="Proteomes" id="UP000034228">
    <property type="component" value="Unassembled WGS sequence"/>
</dbReference>
<dbReference type="CDD" id="cd00082">
    <property type="entry name" value="HisKA"/>
    <property type="match status" value="1"/>
</dbReference>
<accession>A0A0M2VBV5</accession>
<dbReference type="InterPro" id="IPR004358">
    <property type="entry name" value="Sig_transdc_His_kin-like_C"/>
</dbReference>
<evidence type="ECO:0000256" key="4">
    <source>
        <dbReference type="ARBA" id="ARBA00022679"/>
    </source>
</evidence>
<protein>
    <recommendedName>
        <fullName evidence="2">histidine kinase</fullName>
        <ecNumber evidence="2">2.7.13.3</ecNumber>
    </recommendedName>
</protein>
<evidence type="ECO:0000256" key="2">
    <source>
        <dbReference type="ARBA" id="ARBA00012438"/>
    </source>
</evidence>
<dbReference type="InterPro" id="IPR003594">
    <property type="entry name" value="HATPase_dom"/>
</dbReference>
<dbReference type="Pfam" id="PF00512">
    <property type="entry name" value="HisKA"/>
    <property type="match status" value="1"/>
</dbReference>
<dbReference type="InterPro" id="IPR036890">
    <property type="entry name" value="HATPase_C_sf"/>
</dbReference>
<evidence type="ECO:0000259" key="8">
    <source>
        <dbReference type="PROSITE" id="PS50109"/>
    </source>
</evidence>
<dbReference type="EC" id="2.7.13.3" evidence="2"/>
<dbReference type="Pfam" id="PF02518">
    <property type="entry name" value="HATPase_c"/>
    <property type="match status" value="1"/>
</dbReference>
<dbReference type="CDD" id="cd00130">
    <property type="entry name" value="PAS"/>
    <property type="match status" value="1"/>
</dbReference>
<dbReference type="GO" id="GO:0005886">
    <property type="term" value="C:plasma membrane"/>
    <property type="evidence" value="ECO:0007669"/>
    <property type="project" value="TreeGrafter"/>
</dbReference>
<dbReference type="GO" id="GO:0004721">
    <property type="term" value="F:phosphoprotein phosphatase activity"/>
    <property type="evidence" value="ECO:0007669"/>
    <property type="project" value="TreeGrafter"/>
</dbReference>
<evidence type="ECO:0000256" key="3">
    <source>
        <dbReference type="ARBA" id="ARBA00022553"/>
    </source>
</evidence>
<dbReference type="InterPro" id="IPR035965">
    <property type="entry name" value="PAS-like_dom_sf"/>
</dbReference>
<keyword evidence="6" id="KW-0902">Two-component regulatory system</keyword>
<evidence type="ECO:0000256" key="6">
    <source>
        <dbReference type="ARBA" id="ARBA00023012"/>
    </source>
</evidence>
<dbReference type="InterPro" id="IPR050351">
    <property type="entry name" value="BphY/WalK/GraS-like"/>
</dbReference>
<evidence type="ECO:0000313" key="10">
    <source>
        <dbReference type="Proteomes" id="UP000034228"/>
    </source>
</evidence>
<dbReference type="CDD" id="cd00075">
    <property type="entry name" value="HATPase"/>
    <property type="match status" value="1"/>
</dbReference>
<keyword evidence="4" id="KW-0808">Transferase</keyword>
<organism evidence="9 10">
    <name type="scientific">Arsukibacterium ikkense</name>
    <dbReference type="NCBI Taxonomy" id="336831"/>
    <lineage>
        <taxon>Bacteria</taxon>
        <taxon>Pseudomonadati</taxon>
        <taxon>Pseudomonadota</taxon>
        <taxon>Gammaproteobacteria</taxon>
        <taxon>Chromatiales</taxon>
        <taxon>Chromatiaceae</taxon>
        <taxon>Arsukibacterium</taxon>
    </lineage>
</organism>
<dbReference type="SMART" id="SM00387">
    <property type="entry name" value="HATPase_c"/>
    <property type="match status" value="1"/>
</dbReference>
<dbReference type="InterPro" id="IPR005467">
    <property type="entry name" value="His_kinase_dom"/>
</dbReference>
<dbReference type="SMART" id="SM00388">
    <property type="entry name" value="HisKA"/>
    <property type="match status" value="1"/>
</dbReference>
<dbReference type="GO" id="GO:0016036">
    <property type="term" value="P:cellular response to phosphate starvation"/>
    <property type="evidence" value="ECO:0007669"/>
    <property type="project" value="TreeGrafter"/>
</dbReference>
<dbReference type="SUPFAM" id="SSF47384">
    <property type="entry name" value="Homodimeric domain of signal transducing histidine kinase"/>
    <property type="match status" value="1"/>
</dbReference>
<keyword evidence="7" id="KW-0472">Membrane</keyword>
<dbReference type="SUPFAM" id="SSF55785">
    <property type="entry name" value="PYP-like sensor domain (PAS domain)"/>
    <property type="match status" value="1"/>
</dbReference>
<dbReference type="EMBL" id="LAHO01000002">
    <property type="protein sequence ID" value="KKO47075.1"/>
    <property type="molecule type" value="Genomic_DNA"/>
</dbReference>
<dbReference type="PATRIC" id="fig|336831.14.peg.3888"/>